<keyword evidence="2" id="KW-0732">Signal</keyword>
<comment type="caution">
    <text evidence="4">The sequence shown here is derived from an EMBL/GenBank/DDBJ whole genome shotgun (WGS) entry which is preliminary data.</text>
</comment>
<dbReference type="InterPro" id="IPR050300">
    <property type="entry name" value="GDXG_lipolytic_enzyme"/>
</dbReference>
<dbReference type="InterPro" id="IPR029058">
    <property type="entry name" value="AB_hydrolase_fold"/>
</dbReference>
<dbReference type="EMBL" id="DXDA01000068">
    <property type="protein sequence ID" value="HIY69559.1"/>
    <property type="molecule type" value="Genomic_DNA"/>
</dbReference>
<evidence type="ECO:0000313" key="5">
    <source>
        <dbReference type="Proteomes" id="UP000886844"/>
    </source>
</evidence>
<dbReference type="AlphaFoldDB" id="A0A9D2CD34"/>
<feature type="signal peptide" evidence="2">
    <location>
        <begin position="1"/>
        <end position="20"/>
    </location>
</feature>
<dbReference type="Proteomes" id="UP000886844">
    <property type="component" value="Unassembled WGS sequence"/>
</dbReference>
<dbReference type="Gene3D" id="3.40.50.1820">
    <property type="entry name" value="alpha/beta hydrolase"/>
    <property type="match status" value="1"/>
</dbReference>
<dbReference type="InterPro" id="IPR049492">
    <property type="entry name" value="BD-FAE-like_dom"/>
</dbReference>
<dbReference type="PANTHER" id="PTHR48081:SF9">
    <property type="entry name" value="CARBOXYLESTERASE"/>
    <property type="match status" value="1"/>
</dbReference>
<reference evidence="4" key="2">
    <citation type="submission" date="2021-04" db="EMBL/GenBank/DDBJ databases">
        <authorList>
            <person name="Gilroy R."/>
        </authorList>
    </citation>
    <scope>NUCLEOTIDE SEQUENCE</scope>
    <source>
        <strain evidence="4">5134</strain>
    </source>
</reference>
<reference evidence="4" key="1">
    <citation type="journal article" date="2021" name="PeerJ">
        <title>Extensive microbial diversity within the chicken gut microbiome revealed by metagenomics and culture.</title>
        <authorList>
            <person name="Gilroy R."/>
            <person name="Ravi A."/>
            <person name="Getino M."/>
            <person name="Pursley I."/>
            <person name="Horton D.L."/>
            <person name="Alikhan N.F."/>
            <person name="Baker D."/>
            <person name="Gharbi K."/>
            <person name="Hall N."/>
            <person name="Watson M."/>
            <person name="Adriaenssens E.M."/>
            <person name="Foster-Nyarko E."/>
            <person name="Jarju S."/>
            <person name="Secka A."/>
            <person name="Antonio M."/>
            <person name="Oren A."/>
            <person name="Chaudhuri R.R."/>
            <person name="La Ragione R."/>
            <person name="Hildebrand F."/>
            <person name="Pallen M.J."/>
        </authorList>
    </citation>
    <scope>NUCLEOTIDE SEQUENCE</scope>
    <source>
        <strain evidence="4">5134</strain>
    </source>
</reference>
<evidence type="ECO:0000313" key="4">
    <source>
        <dbReference type="EMBL" id="HIY69559.1"/>
    </source>
</evidence>
<feature type="chain" id="PRO_5038715388" evidence="2">
    <location>
        <begin position="21"/>
        <end position="274"/>
    </location>
</feature>
<protein>
    <submittedName>
        <fullName evidence="4">Alpha/beta hydrolase</fullName>
    </submittedName>
</protein>
<evidence type="ECO:0000259" key="3">
    <source>
        <dbReference type="Pfam" id="PF20434"/>
    </source>
</evidence>
<keyword evidence="1 4" id="KW-0378">Hydrolase</keyword>
<accession>A0A9D2CD34</accession>
<proteinExistence type="predicted"/>
<dbReference type="PANTHER" id="PTHR48081">
    <property type="entry name" value="AB HYDROLASE SUPERFAMILY PROTEIN C4A8.06C"/>
    <property type="match status" value="1"/>
</dbReference>
<organism evidence="4 5">
    <name type="scientific">Candidatus Alistipes intestinigallinarum</name>
    <dbReference type="NCBI Taxonomy" id="2838440"/>
    <lineage>
        <taxon>Bacteria</taxon>
        <taxon>Pseudomonadati</taxon>
        <taxon>Bacteroidota</taxon>
        <taxon>Bacteroidia</taxon>
        <taxon>Bacteroidales</taxon>
        <taxon>Rikenellaceae</taxon>
        <taxon>Alistipes</taxon>
    </lineage>
</organism>
<feature type="domain" description="BD-FAE-like" evidence="3">
    <location>
        <begin position="48"/>
        <end position="148"/>
    </location>
</feature>
<evidence type="ECO:0000256" key="2">
    <source>
        <dbReference type="SAM" id="SignalP"/>
    </source>
</evidence>
<evidence type="ECO:0000256" key="1">
    <source>
        <dbReference type="ARBA" id="ARBA00022801"/>
    </source>
</evidence>
<name>A0A9D2CD34_9BACT</name>
<dbReference type="Pfam" id="PF20434">
    <property type="entry name" value="BD-FAE"/>
    <property type="match status" value="1"/>
</dbReference>
<dbReference type="GO" id="GO:0016787">
    <property type="term" value="F:hydrolase activity"/>
    <property type="evidence" value="ECO:0007669"/>
    <property type="project" value="UniProtKB-KW"/>
</dbReference>
<sequence>MKRLLLVFAVLLLFCPTLRAQDGGYRTERAIAYRDAADPASADSLCRLDLYYPTDRRGFATVIWFHGGGLTAGRREIPAALRNQGFAVVGVDYRLVPHVQVSQCVEDAAAAAAWVVRHIADYGGDPRLIFVAGHSAGGYLTSMIGLDKRWLKPYGLDPDEVFAALIPYSGQVVTHFARRAELGLPDTQPLVDDLAPLNHVRADCPPILILSGDRELEMLGRYEENAYFWRMMRVVGHPDVQLREFDGFDHGNMPQAGHYVAVRYIRERVKRLER</sequence>
<dbReference type="SUPFAM" id="SSF53474">
    <property type="entry name" value="alpha/beta-Hydrolases"/>
    <property type="match status" value="1"/>
</dbReference>
<gene>
    <name evidence="4" type="ORF">H9828_09105</name>
</gene>